<evidence type="ECO:0000256" key="1">
    <source>
        <dbReference type="SAM" id="MobiDB-lite"/>
    </source>
</evidence>
<dbReference type="AlphaFoldDB" id="A0A0P7VUV2"/>
<organism evidence="2 3">
    <name type="scientific">Scleropages formosus</name>
    <name type="common">Asian bonytongue</name>
    <name type="synonym">Osteoglossum formosum</name>
    <dbReference type="NCBI Taxonomy" id="113540"/>
    <lineage>
        <taxon>Eukaryota</taxon>
        <taxon>Metazoa</taxon>
        <taxon>Chordata</taxon>
        <taxon>Craniata</taxon>
        <taxon>Vertebrata</taxon>
        <taxon>Euteleostomi</taxon>
        <taxon>Actinopterygii</taxon>
        <taxon>Neopterygii</taxon>
        <taxon>Teleostei</taxon>
        <taxon>Osteoglossocephala</taxon>
        <taxon>Osteoglossomorpha</taxon>
        <taxon>Osteoglossiformes</taxon>
        <taxon>Osteoglossidae</taxon>
        <taxon>Scleropages</taxon>
    </lineage>
</organism>
<dbReference type="Gene3D" id="3.30.40.10">
    <property type="entry name" value="Zinc/RING finger domain, C3HC4 (zinc finger)"/>
    <property type="match status" value="1"/>
</dbReference>
<dbReference type="InterPro" id="IPR052440">
    <property type="entry name" value="Trans_Reg/Chrom_Remod"/>
</dbReference>
<evidence type="ECO:0000313" key="3">
    <source>
        <dbReference type="Proteomes" id="UP000034805"/>
    </source>
</evidence>
<feature type="compositionally biased region" description="Basic residues" evidence="1">
    <location>
        <begin position="673"/>
        <end position="687"/>
    </location>
</feature>
<feature type="compositionally biased region" description="Polar residues" evidence="1">
    <location>
        <begin position="143"/>
        <end position="153"/>
    </location>
</feature>
<name>A0A0P7VUV2_SCLFO</name>
<feature type="region of interest" description="Disordered" evidence="1">
    <location>
        <begin position="811"/>
        <end position="860"/>
    </location>
</feature>
<feature type="region of interest" description="Disordered" evidence="1">
    <location>
        <begin position="521"/>
        <end position="693"/>
    </location>
</feature>
<dbReference type="STRING" id="113540.ENSSFOP00015035961"/>
<dbReference type="Proteomes" id="UP000034805">
    <property type="component" value="Unassembled WGS sequence"/>
</dbReference>
<protein>
    <submittedName>
        <fullName evidence="2">Transcription factor 20-like</fullName>
    </submittedName>
</protein>
<accession>A0A0P7VUV2</accession>
<dbReference type="GO" id="GO:0006357">
    <property type="term" value="P:regulation of transcription by RNA polymerase II"/>
    <property type="evidence" value="ECO:0007669"/>
    <property type="project" value="TreeGrafter"/>
</dbReference>
<comment type="caution">
    <text evidence="2">The sequence shown here is derived from an EMBL/GenBank/DDBJ whole genome shotgun (WGS) entry which is preliminary data.</text>
</comment>
<evidence type="ECO:0000313" key="2">
    <source>
        <dbReference type="EMBL" id="KPP77917.1"/>
    </source>
</evidence>
<proteinExistence type="predicted"/>
<dbReference type="GO" id="GO:0005634">
    <property type="term" value="C:nucleus"/>
    <property type="evidence" value="ECO:0007669"/>
    <property type="project" value="TreeGrafter"/>
</dbReference>
<sequence length="1055" mass="115185">MIELLGNVALQTSVRAVAICQQQQQSSEEEHDSAQRTKNAPNDCVTMPWLHWTLVGGSGFTQTMGIEIDMEPLSPSKSDGLLPQDLSKSSLPSALNLTRKSDDILLKSNSMEALRMVKTPSWYSIGPGSSKGLGFPESDSDHMPQSSQQVQPDNAFSNATVTLSYVSRSRVFSSHNPSICGLPSIHRKLSRHSPTHEADMLANEAGQGALHVDIDQCILQHAAKPVGLTSQSELFETSTQAHLMESIAGTCFVQQALEMNGNKDGHPLGVEKLEPKLGDNASECTHSQESDGSGCQHNCTGNSFSEVKEISTKSLLTNTGGEGKKCDSEVFFFISRTEEPVIFLDNVDSRNLCNSLNGEYISPLEDPLSPPATSLDETEVVFVLPQTLSSPTGDNSIDDVSNVTGQEEPVDLSVTEPQAAPPEVGYSLESSLGSNIVEVPIVSNGLRKLPADIPETCRPPSRSSNDLLDSKGISPEGQKAKSPVYDDPILNGSILAHKRAFQRKKLPPRSRRGKRLEAIVQNISPSRSKSSNVHSINKCTSPKSQTNFSHPVREVLQCQDSLEDASGPERESSLKTTLLQKVNADNTDTESHRSKNSTSDCEYISTFKSSYSNASPEPLTPKKTTENGQLGSSLKRSPRVRGKRTSLLPKACQKSPTKQHTTSGASKAMPTSKKAHITKRKRKKRKAGQSSLFSPQEPEIKLKYVNYKEEKRDMKADTFSPFIRMEVKEYSTCTVVNYAEEENTRLKKGQQQAPSGFVSGIIPTTSCLQLGRVSTESKCQNSLVCCLCSRSANAVDLGDLHGPYYPEGYKPAAKAQRSKQGLKEEEYSDSDSSFSARSRRRAQAHTSWPPRPAHRLKREDVLGSSHTLATDSEGLESPSSKRPRTELITDDWYSPPVVPLDTNEYWVHEDCGIWSAGVFLVKGKLYGLEEAVRLAQETVMLPKCYEHYAVSLGDDFGLGLFQVCSTCNRVGATLGCFFKGCPNKYHYPCAMQSGNLQFAGISSLGLASAGILRGMREGSRFHGQFFNAVVSVPMPCCDSATPWSTLVGRLKEAGR</sequence>
<dbReference type="InterPro" id="IPR013083">
    <property type="entry name" value="Znf_RING/FYVE/PHD"/>
</dbReference>
<dbReference type="PANTHER" id="PTHR14955">
    <property type="entry name" value="RETINOIC ACID INDUCED 1/TRANSCRIPTION FACTOR 20"/>
    <property type="match status" value="1"/>
</dbReference>
<feature type="region of interest" description="Disordered" evidence="1">
    <location>
        <begin position="131"/>
        <end position="153"/>
    </location>
</feature>
<feature type="compositionally biased region" description="Polar residues" evidence="1">
    <location>
        <begin position="596"/>
        <end position="615"/>
    </location>
</feature>
<feature type="compositionally biased region" description="Polar residues" evidence="1">
    <location>
        <begin position="574"/>
        <end position="586"/>
    </location>
</feature>
<dbReference type="EMBL" id="JARO02000619">
    <property type="protein sequence ID" value="KPP77917.1"/>
    <property type="molecule type" value="Genomic_DNA"/>
</dbReference>
<gene>
    <name evidence="2" type="ORF">Z043_102621</name>
</gene>
<feature type="compositionally biased region" description="Polar residues" evidence="1">
    <location>
        <begin position="626"/>
        <end position="635"/>
    </location>
</feature>
<reference evidence="2 3" key="1">
    <citation type="submission" date="2015-08" db="EMBL/GenBank/DDBJ databases">
        <title>The genome of the Asian arowana (Scleropages formosus).</title>
        <authorList>
            <person name="Tan M.H."/>
            <person name="Gan H.M."/>
            <person name="Croft L.J."/>
            <person name="Austin C.M."/>
        </authorList>
    </citation>
    <scope>NUCLEOTIDE SEQUENCE [LARGE SCALE GENOMIC DNA]</scope>
    <source>
        <strain evidence="2">Aro1</strain>
    </source>
</reference>
<feature type="compositionally biased region" description="Polar residues" evidence="1">
    <location>
        <begin position="654"/>
        <end position="665"/>
    </location>
</feature>
<feature type="compositionally biased region" description="Polar residues" evidence="1">
    <location>
        <begin position="521"/>
        <end position="549"/>
    </location>
</feature>
<dbReference type="PANTHER" id="PTHR14955:SF8">
    <property type="entry name" value="SI:CH211-165G14.1-RELATED"/>
    <property type="match status" value="1"/>
</dbReference>
<feature type="region of interest" description="Disordered" evidence="1">
    <location>
        <begin position="452"/>
        <end position="485"/>
    </location>
</feature>